<evidence type="ECO:0000256" key="5">
    <source>
        <dbReference type="ARBA" id="ARBA00022984"/>
    </source>
</evidence>
<gene>
    <name evidence="10" type="ORF">SAMN05660836_01780</name>
</gene>
<evidence type="ECO:0000256" key="1">
    <source>
        <dbReference type="ARBA" id="ARBA00004752"/>
    </source>
</evidence>
<dbReference type="CDD" id="cd16913">
    <property type="entry name" value="YkuD_like"/>
    <property type="match status" value="1"/>
</dbReference>
<evidence type="ECO:0000256" key="2">
    <source>
        <dbReference type="ARBA" id="ARBA00005992"/>
    </source>
</evidence>
<feature type="signal peptide" evidence="8">
    <location>
        <begin position="1"/>
        <end position="31"/>
    </location>
</feature>
<dbReference type="Proteomes" id="UP000199611">
    <property type="component" value="Unassembled WGS sequence"/>
</dbReference>
<dbReference type="Pfam" id="PF01471">
    <property type="entry name" value="PG_binding_1"/>
    <property type="match status" value="1"/>
</dbReference>
<proteinExistence type="inferred from homology"/>
<evidence type="ECO:0000256" key="7">
    <source>
        <dbReference type="PROSITE-ProRule" id="PRU01373"/>
    </source>
</evidence>
<dbReference type="InterPro" id="IPR038063">
    <property type="entry name" value="Transpep_catalytic_dom"/>
</dbReference>
<dbReference type="InterPro" id="IPR036365">
    <property type="entry name" value="PGBD-like_sf"/>
</dbReference>
<accession>A0A1I4UCE0</accession>
<evidence type="ECO:0000259" key="9">
    <source>
        <dbReference type="PROSITE" id="PS52029"/>
    </source>
</evidence>
<keyword evidence="3" id="KW-0808">Transferase</keyword>
<dbReference type="EMBL" id="FOUU01000005">
    <property type="protein sequence ID" value="SFM86639.1"/>
    <property type="molecule type" value="Genomic_DNA"/>
</dbReference>
<dbReference type="GO" id="GO:0016740">
    <property type="term" value="F:transferase activity"/>
    <property type="evidence" value="ECO:0007669"/>
    <property type="project" value="UniProtKB-KW"/>
</dbReference>
<protein>
    <submittedName>
        <fullName evidence="10">Putative peptidoglycan binding domain-containing protein</fullName>
    </submittedName>
</protein>
<dbReference type="AlphaFoldDB" id="A0A1I4UCE0"/>
<feature type="domain" description="L,D-TPase catalytic" evidence="9">
    <location>
        <begin position="370"/>
        <end position="541"/>
    </location>
</feature>
<dbReference type="PANTHER" id="PTHR41533">
    <property type="entry name" value="L,D-TRANSPEPTIDASE HI_1667-RELATED"/>
    <property type="match status" value="1"/>
</dbReference>
<evidence type="ECO:0000256" key="6">
    <source>
        <dbReference type="ARBA" id="ARBA00023316"/>
    </source>
</evidence>
<dbReference type="InterPro" id="IPR036366">
    <property type="entry name" value="PGBDSf"/>
</dbReference>
<dbReference type="STRING" id="39841.SAMN05660836_01780"/>
<evidence type="ECO:0000256" key="3">
    <source>
        <dbReference type="ARBA" id="ARBA00022679"/>
    </source>
</evidence>
<dbReference type="GO" id="GO:0071555">
    <property type="term" value="P:cell wall organization"/>
    <property type="evidence" value="ECO:0007669"/>
    <property type="project" value="UniProtKB-UniRule"/>
</dbReference>
<dbReference type="InterPro" id="IPR005490">
    <property type="entry name" value="LD_TPept_cat_dom"/>
</dbReference>
<evidence type="ECO:0000313" key="11">
    <source>
        <dbReference type="Proteomes" id="UP000199611"/>
    </source>
</evidence>
<reference evidence="10 11" key="1">
    <citation type="submission" date="2016-10" db="EMBL/GenBank/DDBJ databases">
        <authorList>
            <person name="de Groot N.N."/>
        </authorList>
    </citation>
    <scope>NUCLEOTIDE SEQUENCE [LARGE SCALE GENOMIC DNA]</scope>
    <source>
        <strain evidence="10 11">DSM 9990</strain>
    </source>
</reference>
<keyword evidence="4 7" id="KW-0133">Cell shape</keyword>
<comment type="pathway">
    <text evidence="1 7">Cell wall biogenesis; peptidoglycan biosynthesis.</text>
</comment>
<keyword evidence="11" id="KW-1185">Reference proteome</keyword>
<dbReference type="InterPro" id="IPR002477">
    <property type="entry name" value="Peptidoglycan-bd-like"/>
</dbReference>
<feature type="active site" description="Proton donor/acceptor" evidence="7">
    <location>
        <position position="499"/>
    </location>
</feature>
<dbReference type="Gene3D" id="1.10.101.10">
    <property type="entry name" value="PGBD-like superfamily/PGBD"/>
    <property type="match status" value="1"/>
</dbReference>
<feature type="active site" description="Nucleophile" evidence="7">
    <location>
        <position position="518"/>
    </location>
</feature>
<keyword evidence="5 7" id="KW-0573">Peptidoglycan synthesis</keyword>
<dbReference type="PROSITE" id="PS52029">
    <property type="entry name" value="LD_TPASE"/>
    <property type="match status" value="1"/>
</dbReference>
<name>A0A1I4UCE0_9BACT</name>
<dbReference type="GO" id="GO:0008360">
    <property type="term" value="P:regulation of cell shape"/>
    <property type="evidence" value="ECO:0007669"/>
    <property type="project" value="UniProtKB-UniRule"/>
</dbReference>
<organism evidence="10 11">
    <name type="scientific">Thermodesulforhabdus norvegica</name>
    <dbReference type="NCBI Taxonomy" id="39841"/>
    <lineage>
        <taxon>Bacteria</taxon>
        <taxon>Pseudomonadati</taxon>
        <taxon>Thermodesulfobacteriota</taxon>
        <taxon>Syntrophobacteria</taxon>
        <taxon>Syntrophobacterales</taxon>
        <taxon>Thermodesulforhabdaceae</taxon>
        <taxon>Thermodesulforhabdus</taxon>
    </lineage>
</organism>
<evidence type="ECO:0000256" key="4">
    <source>
        <dbReference type="ARBA" id="ARBA00022960"/>
    </source>
</evidence>
<dbReference type="Pfam" id="PF03734">
    <property type="entry name" value="YkuD"/>
    <property type="match status" value="1"/>
</dbReference>
<sequence>MCIRGNIRSGLKFLVLLYALSLFLHPAPARAGVCYGVKDLTSPKLSELMNLSKYFSEPLENRIKAILEEGYATRDQIAKILEEHYLQPEITPFFFTDDLNPVPTVTVLKDFVNYYVFYEDAPFPEFSDLDRILRETEFLKVSLARNTPELESHNIPLLCASGYTQQGFYLRNTELPPDRQQQILAWAGSQLQKIERFTGALIKADMTLTALLVRYHLITRPGTLVELPDIGTLRDPNRFRDYLLSLHPSNHHYQLLMERIAFYRDLAGQEQVFLTDSTTLKKGMSGHPVLNLQKRLNQEGFLPDEAVNGIFDELTQSAVVKFQGFHNLEQDGVVGPRTRAALNIPYSTKLRWIRESLRRMRFFLKDDDDIMVWVNIPTFSLEYYRRGTPVSRHKIIVGEASGRMVKIRRTAIRVNNTPTLSSEIKAVVVNPRWYVPERIRKELEEEIAKKPDYLEQGNFRFLTSQYSWGQPRIYQLPGETNPLGRVKFLFDNPFGIFLHDTSQPRLFNRAYRAFSHGCVRVENALDLARFILSDAAPHQLPKLEAFLARKDQTYIVLLRPIPIYITYLPVLSDGRGSLVFGGDPYGWGIDEKLPTFFYRKRK</sequence>
<comment type="similarity">
    <text evidence="2">Belongs to the YkuD family.</text>
</comment>
<dbReference type="PANTHER" id="PTHR41533:SF2">
    <property type="entry name" value="BLR7131 PROTEIN"/>
    <property type="match status" value="1"/>
</dbReference>
<evidence type="ECO:0000256" key="8">
    <source>
        <dbReference type="SAM" id="SignalP"/>
    </source>
</evidence>
<keyword evidence="6 7" id="KW-0961">Cell wall biogenesis/degradation</keyword>
<dbReference type="GO" id="GO:0004180">
    <property type="term" value="F:carboxypeptidase activity"/>
    <property type="evidence" value="ECO:0007669"/>
    <property type="project" value="UniProtKB-ARBA"/>
</dbReference>
<evidence type="ECO:0000313" key="10">
    <source>
        <dbReference type="EMBL" id="SFM86639.1"/>
    </source>
</evidence>
<dbReference type="SUPFAM" id="SSF141523">
    <property type="entry name" value="L,D-transpeptidase catalytic domain-like"/>
    <property type="match status" value="1"/>
</dbReference>
<dbReference type="UniPathway" id="UPA00219"/>
<feature type="chain" id="PRO_5011722368" evidence="8">
    <location>
        <begin position="32"/>
        <end position="602"/>
    </location>
</feature>
<keyword evidence="8" id="KW-0732">Signal</keyword>
<dbReference type="SUPFAM" id="SSF47090">
    <property type="entry name" value="PGBD-like"/>
    <property type="match status" value="1"/>
</dbReference>
<dbReference type="Gene3D" id="2.40.440.10">
    <property type="entry name" value="L,D-transpeptidase catalytic domain-like"/>
    <property type="match status" value="1"/>
</dbReference>
<dbReference type="InterPro" id="IPR052905">
    <property type="entry name" value="LD-transpeptidase_YkuD-like"/>
</dbReference>
<dbReference type="GO" id="GO:0009252">
    <property type="term" value="P:peptidoglycan biosynthetic process"/>
    <property type="evidence" value="ECO:0007669"/>
    <property type="project" value="UniProtKB-UniPathway"/>
</dbReference>